<name>A0A2I1HCM6_9GLOM</name>
<dbReference type="GO" id="GO:0035556">
    <property type="term" value="P:intracellular signal transduction"/>
    <property type="evidence" value="ECO:0007669"/>
    <property type="project" value="TreeGrafter"/>
</dbReference>
<evidence type="ECO:0000259" key="9">
    <source>
        <dbReference type="PROSITE" id="PS50011"/>
    </source>
</evidence>
<comment type="catalytic activity">
    <reaction evidence="7">
        <text>L-threonyl-[protein] + ATP = O-phospho-L-threonyl-[protein] + ADP + H(+)</text>
        <dbReference type="Rhea" id="RHEA:46608"/>
        <dbReference type="Rhea" id="RHEA-COMP:11060"/>
        <dbReference type="Rhea" id="RHEA-COMP:11605"/>
        <dbReference type="ChEBI" id="CHEBI:15378"/>
        <dbReference type="ChEBI" id="CHEBI:30013"/>
        <dbReference type="ChEBI" id="CHEBI:30616"/>
        <dbReference type="ChEBI" id="CHEBI:61977"/>
        <dbReference type="ChEBI" id="CHEBI:456216"/>
        <dbReference type="EC" id="2.7.11.1"/>
    </reaction>
</comment>
<dbReference type="EMBL" id="LLXI01002251">
    <property type="protein sequence ID" value="PKY56632.1"/>
    <property type="molecule type" value="Genomic_DNA"/>
</dbReference>
<gene>
    <name evidence="10" type="ORF">RhiirA4_477069</name>
</gene>
<comment type="caution">
    <text evidence="10">The sequence shown here is derived from an EMBL/GenBank/DDBJ whole genome shotgun (WGS) entry which is preliminary data.</text>
</comment>
<protein>
    <recommendedName>
        <fullName evidence="1">non-specific serine/threonine protein kinase</fullName>
        <ecNumber evidence="1">2.7.11.1</ecNumber>
    </recommendedName>
</protein>
<dbReference type="Gene3D" id="1.10.510.10">
    <property type="entry name" value="Transferase(Phosphotransferase) domain 1"/>
    <property type="match status" value="1"/>
</dbReference>
<dbReference type="GO" id="GO:0005524">
    <property type="term" value="F:ATP binding"/>
    <property type="evidence" value="ECO:0007669"/>
    <property type="project" value="UniProtKB-KW"/>
</dbReference>
<dbReference type="PANTHER" id="PTHR24356:SF418">
    <property type="entry name" value="SERINE_THREONINE-PROTEIN KINASE WARTS"/>
    <property type="match status" value="1"/>
</dbReference>
<keyword evidence="3" id="KW-0808">Transferase</keyword>
<dbReference type="InterPro" id="IPR000719">
    <property type="entry name" value="Prot_kinase_dom"/>
</dbReference>
<dbReference type="Pfam" id="PF07714">
    <property type="entry name" value="PK_Tyr_Ser-Thr"/>
    <property type="match status" value="1"/>
</dbReference>
<evidence type="ECO:0000313" key="10">
    <source>
        <dbReference type="EMBL" id="PKY56632.1"/>
    </source>
</evidence>
<evidence type="ECO:0000256" key="4">
    <source>
        <dbReference type="ARBA" id="ARBA00022741"/>
    </source>
</evidence>
<dbReference type="Proteomes" id="UP000234323">
    <property type="component" value="Unassembled WGS sequence"/>
</dbReference>
<evidence type="ECO:0000256" key="5">
    <source>
        <dbReference type="ARBA" id="ARBA00022777"/>
    </source>
</evidence>
<evidence type="ECO:0000256" key="2">
    <source>
        <dbReference type="ARBA" id="ARBA00022527"/>
    </source>
</evidence>
<keyword evidence="5 10" id="KW-0418">Kinase</keyword>
<dbReference type="PANTHER" id="PTHR24356">
    <property type="entry name" value="SERINE/THREONINE-PROTEIN KINASE"/>
    <property type="match status" value="1"/>
</dbReference>
<dbReference type="PROSITE" id="PS50011">
    <property type="entry name" value="PROTEIN_KINASE_DOM"/>
    <property type="match status" value="1"/>
</dbReference>
<evidence type="ECO:0000256" key="8">
    <source>
        <dbReference type="ARBA" id="ARBA00048679"/>
    </source>
</evidence>
<keyword evidence="6" id="KW-0067">ATP-binding</keyword>
<dbReference type="EC" id="2.7.11.1" evidence="1"/>
<sequence>MRFQQNWASGNDDIDKFIQDTQLSAHDDVNKALEWIPYNKLYDIEYITKDELGKVYRAIWIDGNIGENYYKFCSWSVNNNWIRRNPNMFVKLRSLTSPNDLTFELANKKFIDWTSGNDDIDKFIQDTQLSAHDKDKALEWITYDRFYDIKYIAKGGFGKIYRANLTDGFITRWDDINQNWKRNSKDMLVALKSLDDSKNIESEFINETMLHNKVRKDNNCIIKLYGITQDPETKNYMMVLDYAEDGSLRNYLDKEYSRLNWIKKIDYLRYIIIGLECIHEKELIHRDLHIGNILKLRYKTVITDMGLCKPANYNALENTKNNIYESSQLNISQLNISENESSQINASQLNINDNESLQIDVSRLNINENESLQIDISQLNVNENGQNNESESKRKNCFLSQNNESERKKIRIE</sequence>
<dbReference type="InterPro" id="IPR001245">
    <property type="entry name" value="Ser-Thr/Tyr_kinase_cat_dom"/>
</dbReference>
<evidence type="ECO:0000256" key="3">
    <source>
        <dbReference type="ARBA" id="ARBA00022679"/>
    </source>
</evidence>
<proteinExistence type="predicted"/>
<keyword evidence="2" id="KW-0723">Serine/threonine-protein kinase</keyword>
<keyword evidence="11" id="KW-1185">Reference proteome</keyword>
<dbReference type="VEuPathDB" id="FungiDB:RhiirFUN_000792"/>
<comment type="catalytic activity">
    <reaction evidence="8">
        <text>L-seryl-[protein] + ATP = O-phospho-L-seryl-[protein] + ADP + H(+)</text>
        <dbReference type="Rhea" id="RHEA:17989"/>
        <dbReference type="Rhea" id="RHEA-COMP:9863"/>
        <dbReference type="Rhea" id="RHEA-COMP:11604"/>
        <dbReference type="ChEBI" id="CHEBI:15378"/>
        <dbReference type="ChEBI" id="CHEBI:29999"/>
        <dbReference type="ChEBI" id="CHEBI:30616"/>
        <dbReference type="ChEBI" id="CHEBI:83421"/>
        <dbReference type="ChEBI" id="CHEBI:456216"/>
        <dbReference type="EC" id="2.7.11.1"/>
    </reaction>
</comment>
<dbReference type="Gene3D" id="1.10.10.1010">
    <property type="entry name" value="Intein homing endonuclease, domain IV"/>
    <property type="match status" value="1"/>
</dbReference>
<keyword evidence="4" id="KW-0547">Nucleotide-binding</keyword>
<reference evidence="10 11" key="1">
    <citation type="submission" date="2015-10" db="EMBL/GenBank/DDBJ databases">
        <title>Genome analyses suggest a sexual origin of heterokaryosis in a supposedly ancient asexual fungus.</title>
        <authorList>
            <person name="Ropars J."/>
            <person name="Sedzielewska K."/>
            <person name="Noel J."/>
            <person name="Charron P."/>
            <person name="Farinelli L."/>
            <person name="Marton T."/>
            <person name="Kruger M."/>
            <person name="Pelin A."/>
            <person name="Brachmann A."/>
            <person name="Corradi N."/>
        </authorList>
    </citation>
    <scope>NUCLEOTIDE SEQUENCE [LARGE SCALE GENOMIC DNA]</scope>
    <source>
        <strain evidence="10 11">A4</strain>
    </source>
</reference>
<dbReference type="AlphaFoldDB" id="A0A2I1HCM6"/>
<organism evidence="10 11">
    <name type="scientific">Rhizophagus irregularis</name>
    <dbReference type="NCBI Taxonomy" id="588596"/>
    <lineage>
        <taxon>Eukaryota</taxon>
        <taxon>Fungi</taxon>
        <taxon>Fungi incertae sedis</taxon>
        <taxon>Mucoromycota</taxon>
        <taxon>Glomeromycotina</taxon>
        <taxon>Glomeromycetes</taxon>
        <taxon>Glomerales</taxon>
        <taxon>Glomeraceae</taxon>
        <taxon>Rhizophagus</taxon>
    </lineage>
</organism>
<dbReference type="GO" id="GO:0004674">
    <property type="term" value="F:protein serine/threonine kinase activity"/>
    <property type="evidence" value="ECO:0007669"/>
    <property type="project" value="UniProtKB-KW"/>
</dbReference>
<evidence type="ECO:0000256" key="6">
    <source>
        <dbReference type="ARBA" id="ARBA00022840"/>
    </source>
</evidence>
<dbReference type="VEuPathDB" id="FungiDB:RhiirA1_469015"/>
<dbReference type="VEuPathDB" id="FungiDB:FUN_020847"/>
<feature type="domain" description="Protein kinase" evidence="9">
    <location>
        <begin position="146"/>
        <end position="413"/>
    </location>
</feature>
<evidence type="ECO:0000313" key="11">
    <source>
        <dbReference type="Proteomes" id="UP000234323"/>
    </source>
</evidence>
<evidence type="ECO:0000256" key="7">
    <source>
        <dbReference type="ARBA" id="ARBA00047899"/>
    </source>
</evidence>
<evidence type="ECO:0000256" key="1">
    <source>
        <dbReference type="ARBA" id="ARBA00012513"/>
    </source>
</evidence>
<dbReference type="InterPro" id="IPR050236">
    <property type="entry name" value="Ser_Thr_kinase_AGC"/>
</dbReference>
<accession>A0A2I1HCM6</accession>
<dbReference type="SUPFAM" id="SSF56112">
    <property type="entry name" value="Protein kinase-like (PK-like)"/>
    <property type="match status" value="1"/>
</dbReference>
<dbReference type="InterPro" id="IPR011009">
    <property type="entry name" value="Kinase-like_dom_sf"/>
</dbReference>